<dbReference type="EMBL" id="JAGQDG010000001">
    <property type="protein sequence ID" value="MBQ0934359.1"/>
    <property type="molecule type" value="Genomic_DNA"/>
</dbReference>
<evidence type="ECO:0000259" key="11">
    <source>
        <dbReference type="PROSITE" id="PS50990"/>
    </source>
</evidence>
<dbReference type="SUPFAM" id="SSF52540">
    <property type="entry name" value="P-loop containing nucleoside triphosphate hydrolases"/>
    <property type="match status" value="1"/>
</dbReference>
<comment type="subcellular location">
    <subcellularLocation>
        <location evidence="1">Cell membrane</location>
        <topology evidence="1">Multi-pass membrane protein</topology>
    </subcellularLocation>
</comment>
<feature type="domain" description="ABC transporter" evidence="9">
    <location>
        <begin position="494"/>
        <end position="720"/>
    </location>
</feature>
<dbReference type="CDD" id="cd18567">
    <property type="entry name" value="ABC_6TM_CvaB_RaxB_like"/>
    <property type="match status" value="1"/>
</dbReference>
<evidence type="ECO:0000259" key="10">
    <source>
        <dbReference type="PROSITE" id="PS50929"/>
    </source>
</evidence>
<dbReference type="InterPro" id="IPR003593">
    <property type="entry name" value="AAA+_ATPase"/>
</dbReference>
<dbReference type="RefSeq" id="WP_210806137.1">
    <property type="nucleotide sequence ID" value="NZ_JAGQDG010000001.1"/>
</dbReference>
<dbReference type="Gene3D" id="1.20.1560.10">
    <property type="entry name" value="ABC transporter type 1, transmembrane domain"/>
    <property type="match status" value="1"/>
</dbReference>
<name>A0ABS5DT85_9BURK</name>
<feature type="domain" description="ABC transmembrane type-1" evidence="10">
    <location>
        <begin position="178"/>
        <end position="457"/>
    </location>
</feature>
<dbReference type="Gene3D" id="3.40.50.300">
    <property type="entry name" value="P-loop containing nucleotide triphosphate hydrolases"/>
    <property type="match status" value="1"/>
</dbReference>
<keyword evidence="2" id="KW-1003">Cell membrane</keyword>
<keyword evidence="7 8" id="KW-0472">Membrane</keyword>
<evidence type="ECO:0000313" key="12">
    <source>
        <dbReference type="EMBL" id="MBQ0934359.1"/>
    </source>
</evidence>
<evidence type="ECO:0000256" key="2">
    <source>
        <dbReference type="ARBA" id="ARBA00022475"/>
    </source>
</evidence>
<evidence type="ECO:0000256" key="5">
    <source>
        <dbReference type="ARBA" id="ARBA00022840"/>
    </source>
</evidence>
<feature type="transmembrane region" description="Helical" evidence="8">
    <location>
        <begin position="298"/>
        <end position="328"/>
    </location>
</feature>
<keyword evidence="3 8" id="KW-0812">Transmembrane</keyword>
<dbReference type="InterPro" id="IPR005074">
    <property type="entry name" value="Peptidase_C39"/>
</dbReference>
<evidence type="ECO:0000256" key="6">
    <source>
        <dbReference type="ARBA" id="ARBA00022989"/>
    </source>
</evidence>
<dbReference type="SMART" id="SM00382">
    <property type="entry name" value="AAA"/>
    <property type="match status" value="1"/>
</dbReference>
<dbReference type="InterPro" id="IPR036640">
    <property type="entry name" value="ABC1_TM_sf"/>
</dbReference>
<feature type="transmembrane region" description="Helical" evidence="8">
    <location>
        <begin position="178"/>
        <end position="199"/>
    </location>
</feature>
<dbReference type="InterPro" id="IPR033838">
    <property type="entry name" value="CvaB_peptidase"/>
</dbReference>
<evidence type="ECO:0000313" key="13">
    <source>
        <dbReference type="Proteomes" id="UP000672097"/>
    </source>
</evidence>
<keyword evidence="13" id="KW-1185">Reference proteome</keyword>
<sequence>MSLSAADPSRLNLGWRRSTVPMVLQTEAAECGLACLAMVASAHGLRVDLPALRARFRISMKGCTAADLAQMGQSLGLAPRALRAELVHLPQLKLPCILHWDLNHFVVLVSVKGDELTVHDPARGIRRLSAAELSPHFTGVVLEFTPTPSFRSGDERQPVRLRALLGPVTGLRRALAQVLLLALALELFVMLSPFFMQWVVDGVLVSGERQLLPTLAVGFGLLVLIQGLTAAGRSWAVLHLSATLQLQWMGQVFAHLLRLPMAWFERRHTGDVWSRFGAVQQIQDKLTGAFAEGLIDGVMVLLTLVLMLVYSPLLASLAVGAVLLYALLRALLWRPLREAAEEALIHEAKRSSHFLESLRGMGAIKLFNAEALRQSGFMNLVVDAMNAGLTVRKLELALAVVHRVVFGLERVGVVWLGAVLVMDQHLSLGMLFAFMAYQDVFAQRTSALIDKVHELRLVRLQAERLSDIVLTAPEADEPGAWAAKPPDGVVAGSLTLRDVHFRYSDLEPEVLRGVSFEVQPGESVAIAGPSGGGKTTLLKLLLGIHAPSQGELVVDGQPLAQLGAKAWRQRVGAVLQEEPLFAGSVADNISFFAPDADPAWVEECAKLASVHDEIMAMPMGYATLVGDMGTVLSAGQKQRVLLARALYRRPSVLLLDEATSALDVERERAVNAAVAALKLTRIIVAHRPETIASADRVIVLVGGVVREDRPIRPVNTNSES</sequence>
<evidence type="ECO:0000256" key="8">
    <source>
        <dbReference type="SAM" id="Phobius"/>
    </source>
</evidence>
<dbReference type="PROSITE" id="PS50893">
    <property type="entry name" value="ABC_TRANSPORTER_2"/>
    <property type="match status" value="1"/>
</dbReference>
<dbReference type="PANTHER" id="PTHR24221:SF606">
    <property type="entry name" value="COLICIN V SECRETION-PROCESSING ATP-BINDING PROTEIN"/>
    <property type="match status" value="1"/>
</dbReference>
<proteinExistence type="predicted"/>
<keyword evidence="5" id="KW-0067">ATP-binding</keyword>
<reference evidence="12 13" key="1">
    <citation type="submission" date="2021-04" db="EMBL/GenBank/DDBJ databases">
        <title>The genome sequence of type strain Ideonella paludis KCTC 32238.</title>
        <authorList>
            <person name="Liu Y."/>
        </authorList>
    </citation>
    <scope>NUCLEOTIDE SEQUENCE [LARGE SCALE GENOMIC DNA]</scope>
    <source>
        <strain evidence="12 13">KCTC 32238</strain>
    </source>
</reference>
<organism evidence="12 13">
    <name type="scientific">Ideonella paludis</name>
    <dbReference type="NCBI Taxonomy" id="1233411"/>
    <lineage>
        <taxon>Bacteria</taxon>
        <taxon>Pseudomonadati</taxon>
        <taxon>Pseudomonadota</taxon>
        <taxon>Betaproteobacteria</taxon>
        <taxon>Burkholderiales</taxon>
        <taxon>Sphaerotilaceae</taxon>
        <taxon>Ideonella</taxon>
    </lineage>
</organism>
<feature type="domain" description="Peptidase C39" evidence="11">
    <location>
        <begin position="25"/>
        <end position="144"/>
    </location>
</feature>
<dbReference type="Pfam" id="PF00005">
    <property type="entry name" value="ABC_tran"/>
    <property type="match status" value="1"/>
</dbReference>
<accession>A0ABS5DT85</accession>
<evidence type="ECO:0000256" key="4">
    <source>
        <dbReference type="ARBA" id="ARBA00022741"/>
    </source>
</evidence>
<dbReference type="InterPro" id="IPR003439">
    <property type="entry name" value="ABC_transporter-like_ATP-bd"/>
</dbReference>
<gene>
    <name evidence="12" type="ORF">KAK11_03385</name>
</gene>
<feature type="transmembrane region" description="Helical" evidence="8">
    <location>
        <begin position="211"/>
        <end position="230"/>
    </location>
</feature>
<dbReference type="PROSITE" id="PS00211">
    <property type="entry name" value="ABC_TRANSPORTER_1"/>
    <property type="match status" value="1"/>
</dbReference>
<dbReference type="InterPro" id="IPR017871">
    <property type="entry name" value="ABC_transporter-like_CS"/>
</dbReference>
<keyword evidence="4" id="KW-0547">Nucleotide-binding</keyword>
<dbReference type="PROSITE" id="PS50929">
    <property type="entry name" value="ABC_TM1F"/>
    <property type="match status" value="1"/>
</dbReference>
<dbReference type="Gene3D" id="3.90.70.10">
    <property type="entry name" value="Cysteine proteinases"/>
    <property type="match status" value="1"/>
</dbReference>
<dbReference type="CDD" id="cd02419">
    <property type="entry name" value="Peptidase_C39C"/>
    <property type="match status" value="1"/>
</dbReference>
<evidence type="ECO:0000259" key="9">
    <source>
        <dbReference type="PROSITE" id="PS50893"/>
    </source>
</evidence>
<dbReference type="SUPFAM" id="SSF90123">
    <property type="entry name" value="ABC transporter transmembrane region"/>
    <property type="match status" value="1"/>
</dbReference>
<keyword evidence="6 8" id="KW-1133">Transmembrane helix</keyword>
<dbReference type="InterPro" id="IPR039421">
    <property type="entry name" value="Type_1_exporter"/>
</dbReference>
<evidence type="ECO:0000256" key="1">
    <source>
        <dbReference type="ARBA" id="ARBA00004651"/>
    </source>
</evidence>
<evidence type="ECO:0000256" key="3">
    <source>
        <dbReference type="ARBA" id="ARBA00022692"/>
    </source>
</evidence>
<dbReference type="InterPro" id="IPR011527">
    <property type="entry name" value="ABC1_TM_dom"/>
</dbReference>
<evidence type="ECO:0000256" key="7">
    <source>
        <dbReference type="ARBA" id="ARBA00023136"/>
    </source>
</evidence>
<dbReference type="Pfam" id="PF03412">
    <property type="entry name" value="Peptidase_C39"/>
    <property type="match status" value="1"/>
</dbReference>
<dbReference type="PANTHER" id="PTHR24221">
    <property type="entry name" value="ATP-BINDING CASSETTE SUB-FAMILY B"/>
    <property type="match status" value="1"/>
</dbReference>
<dbReference type="PROSITE" id="PS50990">
    <property type="entry name" value="PEPTIDASE_C39"/>
    <property type="match status" value="1"/>
</dbReference>
<comment type="caution">
    <text evidence="12">The sequence shown here is derived from an EMBL/GenBank/DDBJ whole genome shotgun (WGS) entry which is preliminary data.</text>
</comment>
<dbReference type="Proteomes" id="UP000672097">
    <property type="component" value="Unassembled WGS sequence"/>
</dbReference>
<protein>
    <submittedName>
        <fullName evidence="12">Peptidase domain-containing ABC transporter</fullName>
    </submittedName>
</protein>
<dbReference type="Pfam" id="PF00664">
    <property type="entry name" value="ABC_membrane"/>
    <property type="match status" value="1"/>
</dbReference>
<dbReference type="InterPro" id="IPR027417">
    <property type="entry name" value="P-loop_NTPase"/>
</dbReference>